<gene>
    <name evidence="2" type="ORF">ACHAWO_003078</name>
</gene>
<dbReference type="EMBL" id="JALLPJ020000714">
    <property type="protein sequence ID" value="KAL3784795.1"/>
    <property type="molecule type" value="Genomic_DNA"/>
</dbReference>
<comment type="caution">
    <text evidence="2">The sequence shown here is derived from an EMBL/GenBank/DDBJ whole genome shotgun (WGS) entry which is preliminary data.</text>
</comment>
<evidence type="ECO:0000313" key="3">
    <source>
        <dbReference type="Proteomes" id="UP001530400"/>
    </source>
</evidence>
<accession>A0ABD3P9I8</accession>
<dbReference type="AlphaFoldDB" id="A0ABD3P9I8"/>
<sequence>MASYQEDEYESAVAFLQEFHSRRVAALHTTTLGKLDAITEEFDELADDFSLALNVSRRGPLSALCGNERPRLSRAPKMKKTATFTCLSELDSDSNSQDSIAISADSSRSSSRRPPCRPKPSLKKYEVDADDNVVYCVGNGPMMKRYRGRVGSVA</sequence>
<evidence type="ECO:0000313" key="2">
    <source>
        <dbReference type="EMBL" id="KAL3784795.1"/>
    </source>
</evidence>
<feature type="region of interest" description="Disordered" evidence="1">
    <location>
        <begin position="90"/>
        <end position="123"/>
    </location>
</feature>
<protein>
    <submittedName>
        <fullName evidence="2">Uncharacterized protein</fullName>
    </submittedName>
</protein>
<evidence type="ECO:0000256" key="1">
    <source>
        <dbReference type="SAM" id="MobiDB-lite"/>
    </source>
</evidence>
<keyword evidence="3" id="KW-1185">Reference proteome</keyword>
<feature type="compositionally biased region" description="Low complexity" evidence="1">
    <location>
        <begin position="93"/>
        <end position="109"/>
    </location>
</feature>
<feature type="compositionally biased region" description="Basic residues" evidence="1">
    <location>
        <begin position="110"/>
        <end position="122"/>
    </location>
</feature>
<name>A0ABD3P9I8_9STRA</name>
<proteinExistence type="predicted"/>
<reference evidence="2 3" key="1">
    <citation type="submission" date="2024-10" db="EMBL/GenBank/DDBJ databases">
        <title>Updated reference genomes for cyclostephanoid diatoms.</title>
        <authorList>
            <person name="Roberts W.R."/>
            <person name="Alverson A.J."/>
        </authorList>
    </citation>
    <scope>NUCLEOTIDE SEQUENCE [LARGE SCALE GENOMIC DNA]</scope>
    <source>
        <strain evidence="2 3">AJA010-31</strain>
    </source>
</reference>
<organism evidence="2 3">
    <name type="scientific">Cyclotella atomus</name>
    <dbReference type="NCBI Taxonomy" id="382360"/>
    <lineage>
        <taxon>Eukaryota</taxon>
        <taxon>Sar</taxon>
        <taxon>Stramenopiles</taxon>
        <taxon>Ochrophyta</taxon>
        <taxon>Bacillariophyta</taxon>
        <taxon>Coscinodiscophyceae</taxon>
        <taxon>Thalassiosirophycidae</taxon>
        <taxon>Stephanodiscales</taxon>
        <taxon>Stephanodiscaceae</taxon>
        <taxon>Cyclotella</taxon>
    </lineage>
</organism>
<dbReference type="Proteomes" id="UP001530400">
    <property type="component" value="Unassembled WGS sequence"/>
</dbReference>